<feature type="transmembrane region" description="Helical" evidence="1">
    <location>
        <begin position="17"/>
        <end position="38"/>
    </location>
</feature>
<protein>
    <submittedName>
        <fullName evidence="2">Uncharacterized protein</fullName>
    </submittedName>
</protein>
<reference evidence="2" key="1">
    <citation type="submission" date="2020-05" db="EMBL/GenBank/DDBJ databases">
        <title>Sulfur intermediates as new biogeochemical hubs in an aquatic model microbial ecosystem.</title>
        <authorList>
            <person name="Vigneron A."/>
        </authorList>
    </citation>
    <scope>NUCLEOTIDE SEQUENCE</scope>
    <source>
        <strain evidence="2">Bin.250</strain>
    </source>
</reference>
<name>A0A973A7Q6_9GAMM</name>
<feature type="transmembrane region" description="Helical" evidence="1">
    <location>
        <begin position="72"/>
        <end position="91"/>
    </location>
</feature>
<dbReference type="InterPro" id="IPR058965">
    <property type="entry name" value="SOI/HabA-like"/>
</dbReference>
<evidence type="ECO:0000313" key="2">
    <source>
        <dbReference type="EMBL" id="NQV64949.1"/>
    </source>
</evidence>
<dbReference type="Proteomes" id="UP000754644">
    <property type="component" value="Unassembled WGS sequence"/>
</dbReference>
<dbReference type="AlphaFoldDB" id="A0A973A7Q6"/>
<evidence type="ECO:0000256" key="1">
    <source>
        <dbReference type="SAM" id="Phobius"/>
    </source>
</evidence>
<dbReference type="Pfam" id="PF26512">
    <property type="entry name" value="SOI"/>
    <property type="match status" value="1"/>
</dbReference>
<evidence type="ECO:0000313" key="3">
    <source>
        <dbReference type="Proteomes" id="UP000754644"/>
    </source>
</evidence>
<gene>
    <name evidence="2" type="ORF">HQ497_06250</name>
</gene>
<feature type="transmembrane region" description="Helical" evidence="1">
    <location>
        <begin position="140"/>
        <end position="167"/>
    </location>
</feature>
<dbReference type="EMBL" id="JABMOJ010000230">
    <property type="protein sequence ID" value="NQV64949.1"/>
    <property type="molecule type" value="Genomic_DNA"/>
</dbReference>
<keyword evidence="1" id="KW-1133">Transmembrane helix</keyword>
<proteinExistence type="predicted"/>
<sequence>MNHPIPEHHAITRRMQALLFLHGLALFSVGLLFGWVWFFNLLQEIVLWPLPIQIDMQIPGDSRAYRMGHMEAITQALLLMALAFGGQFMLLTKKQYLLLFWSALITGWCFTLPAMANTFFGTRGLAFGGGPFQGGLANDIIYLFGWPPVVCVHILFAIAILGVYRFLQKTPASESEQ</sequence>
<keyword evidence="1" id="KW-0472">Membrane</keyword>
<comment type="caution">
    <text evidence="2">The sequence shown here is derived from an EMBL/GenBank/DDBJ whole genome shotgun (WGS) entry which is preliminary data.</text>
</comment>
<feature type="transmembrane region" description="Helical" evidence="1">
    <location>
        <begin position="98"/>
        <end position="120"/>
    </location>
</feature>
<accession>A0A973A7Q6</accession>
<organism evidence="2 3">
    <name type="scientific">SAR86 cluster bacterium</name>
    <dbReference type="NCBI Taxonomy" id="2030880"/>
    <lineage>
        <taxon>Bacteria</taxon>
        <taxon>Pseudomonadati</taxon>
        <taxon>Pseudomonadota</taxon>
        <taxon>Gammaproteobacteria</taxon>
        <taxon>SAR86 cluster</taxon>
    </lineage>
</organism>
<keyword evidence="1" id="KW-0812">Transmembrane</keyword>